<dbReference type="OrthoDB" id="9812094at2"/>
<protein>
    <recommendedName>
        <fullName evidence="9">Lysylphosphatidylglycerol synthase TM region</fullName>
    </recommendedName>
</protein>
<dbReference type="PANTHER" id="PTHR39087:SF2">
    <property type="entry name" value="UPF0104 MEMBRANE PROTEIN MJ1595"/>
    <property type="match status" value="1"/>
</dbReference>
<sequence length="340" mass="38442">MRKGLLSFLKYTLSLAIAVFLFWYLYKDVDFKDMLAKFRKANFTWVYLSIALAMFSHLLRAWRWNMLLEPLGYKLKSSRTFLAVMVGYLANFVVPRMGEVSRCGILKKTDNVSVSRGFGSVVTERVFDLICLLIIIGITLILEFKRLNEFFLNLFLDKATGLEENFFTLLAIGITFLIVAIVIFFFLKKNQTFLRKNKYYNKLTAFLRQLVEGITSVKKLKSQSSFWVATIGIWVCYFLMTYVMFFSMNSTADLGISAGFIILVLGGLGMATPVQGGIGAFHYLVSAGLLLYGISEKEGITFAFLLHSSNSIAIMVVGTASLFISMIIPKRKADEIYGDS</sequence>
<proteinExistence type="predicted"/>
<feature type="transmembrane region" description="Helical" evidence="6">
    <location>
        <begin position="6"/>
        <end position="26"/>
    </location>
</feature>
<feature type="transmembrane region" description="Helical" evidence="6">
    <location>
        <begin position="126"/>
        <end position="146"/>
    </location>
</feature>
<keyword evidence="2" id="KW-1003">Cell membrane</keyword>
<dbReference type="AlphaFoldDB" id="A0A1X7J3M3"/>
<evidence type="ECO:0000256" key="3">
    <source>
        <dbReference type="ARBA" id="ARBA00022692"/>
    </source>
</evidence>
<dbReference type="PANTHER" id="PTHR39087">
    <property type="entry name" value="UPF0104 MEMBRANE PROTEIN MJ1595"/>
    <property type="match status" value="1"/>
</dbReference>
<dbReference type="STRING" id="1028.SAMN05661096_01269"/>
<dbReference type="EMBL" id="FXAW01000002">
    <property type="protein sequence ID" value="SMG22232.1"/>
    <property type="molecule type" value="Genomic_DNA"/>
</dbReference>
<organism evidence="7 8">
    <name type="scientific">Marivirga sericea</name>
    <dbReference type="NCBI Taxonomy" id="1028"/>
    <lineage>
        <taxon>Bacteria</taxon>
        <taxon>Pseudomonadati</taxon>
        <taxon>Bacteroidota</taxon>
        <taxon>Cytophagia</taxon>
        <taxon>Cytophagales</taxon>
        <taxon>Marivirgaceae</taxon>
        <taxon>Marivirga</taxon>
    </lineage>
</organism>
<evidence type="ECO:0000256" key="5">
    <source>
        <dbReference type="ARBA" id="ARBA00023136"/>
    </source>
</evidence>
<evidence type="ECO:0000256" key="2">
    <source>
        <dbReference type="ARBA" id="ARBA00022475"/>
    </source>
</evidence>
<reference evidence="8" key="1">
    <citation type="submission" date="2017-04" db="EMBL/GenBank/DDBJ databases">
        <authorList>
            <person name="Varghese N."/>
            <person name="Submissions S."/>
        </authorList>
    </citation>
    <scope>NUCLEOTIDE SEQUENCE [LARGE SCALE GENOMIC DNA]</scope>
    <source>
        <strain evidence="8">DSM 4125</strain>
    </source>
</reference>
<feature type="transmembrane region" description="Helical" evidence="6">
    <location>
        <begin position="278"/>
        <end position="294"/>
    </location>
</feature>
<dbReference type="GO" id="GO:0005886">
    <property type="term" value="C:plasma membrane"/>
    <property type="evidence" value="ECO:0007669"/>
    <property type="project" value="UniProtKB-SubCell"/>
</dbReference>
<dbReference type="Pfam" id="PF03706">
    <property type="entry name" value="LPG_synthase_TM"/>
    <property type="match status" value="1"/>
</dbReference>
<keyword evidence="4 6" id="KW-1133">Transmembrane helix</keyword>
<name>A0A1X7J3M3_9BACT</name>
<gene>
    <name evidence="7" type="ORF">SAMN05661096_01269</name>
</gene>
<evidence type="ECO:0000313" key="7">
    <source>
        <dbReference type="EMBL" id="SMG22232.1"/>
    </source>
</evidence>
<evidence type="ECO:0008006" key="9">
    <source>
        <dbReference type="Google" id="ProtNLM"/>
    </source>
</evidence>
<dbReference type="InterPro" id="IPR022791">
    <property type="entry name" value="L-PG_synthase/AglD"/>
</dbReference>
<feature type="transmembrane region" description="Helical" evidence="6">
    <location>
        <begin position="166"/>
        <end position="187"/>
    </location>
</feature>
<keyword evidence="8" id="KW-1185">Reference proteome</keyword>
<keyword evidence="5 6" id="KW-0472">Membrane</keyword>
<feature type="transmembrane region" description="Helical" evidence="6">
    <location>
        <begin position="226"/>
        <end position="248"/>
    </location>
</feature>
<feature type="transmembrane region" description="Helical" evidence="6">
    <location>
        <begin position="38"/>
        <end position="59"/>
    </location>
</feature>
<evidence type="ECO:0000313" key="8">
    <source>
        <dbReference type="Proteomes" id="UP000193804"/>
    </source>
</evidence>
<dbReference type="RefSeq" id="WP_085516234.1">
    <property type="nucleotide sequence ID" value="NZ_FXAW01000002.1"/>
</dbReference>
<evidence type="ECO:0000256" key="6">
    <source>
        <dbReference type="SAM" id="Phobius"/>
    </source>
</evidence>
<feature type="transmembrane region" description="Helical" evidence="6">
    <location>
        <begin position="300"/>
        <end position="324"/>
    </location>
</feature>
<dbReference type="NCBIfam" id="TIGR00374">
    <property type="entry name" value="flippase-like domain"/>
    <property type="match status" value="1"/>
</dbReference>
<evidence type="ECO:0000256" key="4">
    <source>
        <dbReference type="ARBA" id="ARBA00022989"/>
    </source>
</evidence>
<keyword evidence="3 6" id="KW-0812">Transmembrane</keyword>
<evidence type="ECO:0000256" key="1">
    <source>
        <dbReference type="ARBA" id="ARBA00004651"/>
    </source>
</evidence>
<dbReference type="Proteomes" id="UP000193804">
    <property type="component" value="Unassembled WGS sequence"/>
</dbReference>
<accession>A0A1X7J3M3</accession>
<comment type="subcellular location">
    <subcellularLocation>
        <location evidence="1">Cell membrane</location>
        <topology evidence="1">Multi-pass membrane protein</topology>
    </subcellularLocation>
</comment>